<keyword evidence="8" id="KW-1185">Reference proteome</keyword>
<dbReference type="PROSITE" id="PS51085">
    <property type="entry name" value="2FE2S_FER_2"/>
    <property type="match status" value="1"/>
</dbReference>
<evidence type="ECO:0000256" key="2">
    <source>
        <dbReference type="ARBA" id="ARBA00022723"/>
    </source>
</evidence>
<sequence>MSLHAASSGSASDVEPLVITVNGRTLAVEATRDTPLLYVLRNDFELNGPKYGCGLGQCGACTVLMDGGPTRSCVVPVAAALGRDTLTLEGLGTLDALHPVQRAFIDEQAAQCGYCLNGMIMSAKALLDRNPEPDDAAIRQALRFNFCRCGTHLEIVNAVKRAAHYLKTEPPR</sequence>
<dbReference type="SUPFAM" id="SSF54292">
    <property type="entry name" value="2Fe-2S ferredoxin-like"/>
    <property type="match status" value="1"/>
</dbReference>
<keyword evidence="1" id="KW-0001">2Fe-2S</keyword>
<evidence type="ECO:0000313" key="7">
    <source>
        <dbReference type="EMBL" id="SAL51794.1"/>
    </source>
</evidence>
<dbReference type="Pfam" id="PF00111">
    <property type="entry name" value="Fer2"/>
    <property type="match status" value="1"/>
</dbReference>
<dbReference type="CDD" id="cd00207">
    <property type="entry name" value="fer2"/>
    <property type="match status" value="1"/>
</dbReference>
<evidence type="ECO:0000256" key="5">
    <source>
        <dbReference type="ARBA" id="ARBA00023014"/>
    </source>
</evidence>
<dbReference type="GO" id="GO:0016491">
    <property type="term" value="F:oxidoreductase activity"/>
    <property type="evidence" value="ECO:0007669"/>
    <property type="project" value="UniProtKB-KW"/>
</dbReference>
<reference evidence="7" key="1">
    <citation type="submission" date="2016-01" db="EMBL/GenBank/DDBJ databases">
        <authorList>
            <person name="Peeters C."/>
        </authorList>
    </citation>
    <scope>NUCLEOTIDE SEQUENCE [LARGE SCALE GENOMIC DNA]</scope>
    <source>
        <strain evidence="7">LMG 22940</strain>
    </source>
</reference>
<evidence type="ECO:0000259" key="6">
    <source>
        <dbReference type="PROSITE" id="PS51085"/>
    </source>
</evidence>
<feature type="domain" description="2Fe-2S ferredoxin-type" evidence="6">
    <location>
        <begin position="15"/>
        <end position="91"/>
    </location>
</feature>
<protein>
    <submittedName>
        <fullName evidence="7">(2Fe-2S)-binding protein</fullName>
    </submittedName>
</protein>
<keyword evidence="5" id="KW-0411">Iron-sulfur</keyword>
<name>A0A158I5G5_9BURK</name>
<dbReference type="Pfam" id="PF01799">
    <property type="entry name" value="Fer2_2"/>
    <property type="match status" value="1"/>
</dbReference>
<accession>A0A158I5G5</accession>
<evidence type="ECO:0000256" key="4">
    <source>
        <dbReference type="ARBA" id="ARBA00023004"/>
    </source>
</evidence>
<dbReference type="Gene3D" id="3.10.20.30">
    <property type="match status" value="1"/>
</dbReference>
<dbReference type="InterPro" id="IPR002888">
    <property type="entry name" value="2Fe-2S-bd"/>
</dbReference>
<dbReference type="SUPFAM" id="SSF47741">
    <property type="entry name" value="CO dehydrogenase ISP C-domain like"/>
    <property type="match status" value="1"/>
</dbReference>
<keyword evidence="3" id="KW-0560">Oxidoreductase</keyword>
<dbReference type="GO" id="GO:0046872">
    <property type="term" value="F:metal ion binding"/>
    <property type="evidence" value="ECO:0007669"/>
    <property type="project" value="UniProtKB-KW"/>
</dbReference>
<evidence type="ECO:0000256" key="3">
    <source>
        <dbReference type="ARBA" id="ARBA00023002"/>
    </source>
</evidence>
<dbReference type="RefSeq" id="WP_087644690.1">
    <property type="nucleotide sequence ID" value="NZ_FCON02000022.1"/>
</dbReference>
<dbReference type="GO" id="GO:0051537">
    <property type="term" value="F:2 iron, 2 sulfur cluster binding"/>
    <property type="evidence" value="ECO:0007669"/>
    <property type="project" value="UniProtKB-KW"/>
</dbReference>
<dbReference type="EMBL" id="FCON02000022">
    <property type="protein sequence ID" value="SAL51794.1"/>
    <property type="molecule type" value="Genomic_DNA"/>
</dbReference>
<dbReference type="InterPro" id="IPR036010">
    <property type="entry name" value="2Fe-2S_ferredoxin-like_sf"/>
</dbReference>
<dbReference type="InterPro" id="IPR001041">
    <property type="entry name" value="2Fe-2S_ferredoxin-type"/>
</dbReference>
<dbReference type="InterPro" id="IPR006058">
    <property type="entry name" value="2Fe2S_fd_BS"/>
</dbReference>
<dbReference type="PROSITE" id="PS00197">
    <property type="entry name" value="2FE2S_FER_1"/>
    <property type="match status" value="1"/>
</dbReference>
<dbReference type="Proteomes" id="UP000054770">
    <property type="component" value="Unassembled WGS sequence"/>
</dbReference>
<keyword evidence="2" id="KW-0479">Metal-binding</keyword>
<evidence type="ECO:0000256" key="1">
    <source>
        <dbReference type="ARBA" id="ARBA00022714"/>
    </source>
</evidence>
<keyword evidence="4" id="KW-0408">Iron</keyword>
<comment type="caution">
    <text evidence="7">The sequence shown here is derived from an EMBL/GenBank/DDBJ whole genome shotgun (WGS) entry which is preliminary data.</text>
</comment>
<dbReference type="PANTHER" id="PTHR44379">
    <property type="entry name" value="OXIDOREDUCTASE WITH IRON-SULFUR SUBUNIT"/>
    <property type="match status" value="1"/>
</dbReference>
<gene>
    <name evidence="7" type="ORF">AWB68_02538</name>
</gene>
<dbReference type="OrthoDB" id="9179439at2"/>
<proteinExistence type="predicted"/>
<dbReference type="Gene3D" id="1.10.150.120">
    <property type="entry name" value="[2Fe-2S]-binding domain"/>
    <property type="match status" value="1"/>
</dbReference>
<dbReference type="AlphaFoldDB" id="A0A158I5G5"/>
<organism evidence="7 8">
    <name type="scientific">Caballeronia choica</name>
    <dbReference type="NCBI Taxonomy" id="326476"/>
    <lineage>
        <taxon>Bacteria</taxon>
        <taxon>Pseudomonadati</taxon>
        <taxon>Pseudomonadota</taxon>
        <taxon>Betaproteobacteria</taxon>
        <taxon>Burkholderiales</taxon>
        <taxon>Burkholderiaceae</taxon>
        <taxon>Caballeronia</taxon>
    </lineage>
</organism>
<dbReference type="PANTHER" id="PTHR44379:SF6">
    <property type="entry name" value="BLR6046 PROTEIN"/>
    <property type="match status" value="1"/>
</dbReference>
<dbReference type="InterPro" id="IPR051452">
    <property type="entry name" value="Diverse_Oxidoreductases"/>
</dbReference>
<dbReference type="InterPro" id="IPR036884">
    <property type="entry name" value="2Fe-2S-bd_dom_sf"/>
</dbReference>
<dbReference type="InterPro" id="IPR012675">
    <property type="entry name" value="Beta-grasp_dom_sf"/>
</dbReference>
<evidence type="ECO:0000313" key="8">
    <source>
        <dbReference type="Proteomes" id="UP000054770"/>
    </source>
</evidence>